<dbReference type="OrthoDB" id="2796951at2759"/>
<dbReference type="Proteomes" id="UP000315783">
    <property type="component" value="Unassembled WGS sequence"/>
</dbReference>
<dbReference type="AlphaFoldDB" id="A0A545VCQ8"/>
<dbReference type="InterPro" id="IPR052974">
    <property type="entry name" value="GH79_Enzymes"/>
</dbReference>
<dbReference type="InterPro" id="IPR031728">
    <property type="entry name" value="GlcAase_C"/>
</dbReference>
<evidence type="ECO:0000313" key="4">
    <source>
        <dbReference type="Proteomes" id="UP000315783"/>
    </source>
</evidence>
<comment type="caution">
    <text evidence="3">The sequence shown here is derived from an EMBL/GenBank/DDBJ whole genome shotgun (WGS) entry which is preliminary data.</text>
</comment>
<keyword evidence="4" id="KW-1185">Reference proteome</keyword>
<protein>
    <submittedName>
        <fullName evidence="3">Glycoside hydrolase family 79</fullName>
    </submittedName>
</protein>
<name>A0A545VCQ8_9HYPO</name>
<dbReference type="Gene3D" id="3.20.20.80">
    <property type="entry name" value="Glycosidases"/>
    <property type="match status" value="1"/>
</dbReference>
<sequence>MVKIFALAAAIVPSALAINTDGGLYSSFVSLSIELIGFPDWAGSKSNANEYSNNLINGLVSAQGSPMVVRVGGNSADRAIYDETLETPTAGSCRNADPGAWQCIGPKFFDSYGAFPPGTLYSHNFNVATWNSSGFRTLEATVPLACNALRGQLALFEVGNEPDLYIGKRRGSDYNVRDYLDDWTNTTARFEHALQAACPDMVQHLRYMFPSVSSPGSRLRVPDMFKAAAAAAAAGGGGGGGGGDSIKRVAQVSVHNYMAGATQPGVTLQATLMNHTAVARSIAGHVSYARSIAADADYVIGEHNSLYGGGAAGLSDVFGAALWGMDFALHAASTGVVKRVHFHQSVGSPYAAWSPVAPRETKPPYYGKLAAGTFLANSSALRVRTLALGGRADLDSGYGAYVGGSLQRIAILNLREYDSSAGKSRGRKEYAVQVEPSSRWTVKRLSASGARDKTGVTFNGFAYEAKTAGRPERVSSRPSNEQVKADKTGRLAVEVADSEAVVIVQA</sequence>
<keyword evidence="1" id="KW-0732">Signal</keyword>
<evidence type="ECO:0000259" key="2">
    <source>
        <dbReference type="Pfam" id="PF16862"/>
    </source>
</evidence>
<feature type="domain" description="Beta-glucuronidase C-terminal" evidence="2">
    <location>
        <begin position="397"/>
        <end position="502"/>
    </location>
</feature>
<proteinExistence type="predicted"/>
<organism evidence="3 4">
    <name type="scientific">Cordyceps javanica</name>
    <dbReference type="NCBI Taxonomy" id="43265"/>
    <lineage>
        <taxon>Eukaryota</taxon>
        <taxon>Fungi</taxon>
        <taxon>Dikarya</taxon>
        <taxon>Ascomycota</taxon>
        <taxon>Pezizomycotina</taxon>
        <taxon>Sordariomycetes</taxon>
        <taxon>Hypocreomycetidae</taxon>
        <taxon>Hypocreales</taxon>
        <taxon>Cordycipitaceae</taxon>
        <taxon>Cordyceps</taxon>
    </lineage>
</organism>
<dbReference type="EMBL" id="SPUK01000002">
    <property type="protein sequence ID" value="TQV99522.1"/>
    <property type="molecule type" value="Genomic_DNA"/>
</dbReference>
<dbReference type="Pfam" id="PF16862">
    <property type="entry name" value="Glyco_hydro_79C"/>
    <property type="match status" value="1"/>
</dbReference>
<evidence type="ECO:0000256" key="1">
    <source>
        <dbReference type="SAM" id="SignalP"/>
    </source>
</evidence>
<gene>
    <name evidence="3" type="ORF">IF1G_01737</name>
</gene>
<dbReference type="InterPro" id="IPR017853">
    <property type="entry name" value="GH"/>
</dbReference>
<feature type="signal peptide" evidence="1">
    <location>
        <begin position="1"/>
        <end position="17"/>
    </location>
</feature>
<evidence type="ECO:0000313" key="3">
    <source>
        <dbReference type="EMBL" id="TQV99522.1"/>
    </source>
</evidence>
<feature type="chain" id="PRO_5022069435" evidence="1">
    <location>
        <begin position="18"/>
        <end position="506"/>
    </location>
</feature>
<dbReference type="SUPFAM" id="SSF51445">
    <property type="entry name" value="(Trans)glycosidases"/>
    <property type="match status" value="1"/>
</dbReference>
<dbReference type="GO" id="GO:0016787">
    <property type="term" value="F:hydrolase activity"/>
    <property type="evidence" value="ECO:0007669"/>
    <property type="project" value="UniProtKB-KW"/>
</dbReference>
<dbReference type="PANTHER" id="PTHR36183:SF2">
    <property type="entry name" value="BETA-GLUCURONIDASE C-TERMINAL DOMAIN-CONTAINING PROTEIN"/>
    <property type="match status" value="1"/>
</dbReference>
<keyword evidence="3" id="KW-0378">Hydrolase</keyword>
<reference evidence="3 4" key="1">
    <citation type="journal article" date="2019" name="Appl. Microbiol. Biotechnol.">
        <title>Genome sequence of Isaria javanica and comparative genome analysis insights into family S53 peptidase evolution in fungal entomopathogens.</title>
        <authorList>
            <person name="Lin R."/>
            <person name="Zhang X."/>
            <person name="Xin B."/>
            <person name="Zou M."/>
            <person name="Gao Y."/>
            <person name="Qin F."/>
            <person name="Hu Q."/>
            <person name="Xie B."/>
            <person name="Cheng X."/>
        </authorList>
    </citation>
    <scope>NUCLEOTIDE SEQUENCE [LARGE SCALE GENOMIC DNA]</scope>
    <source>
        <strain evidence="3 4">IJ1G</strain>
    </source>
</reference>
<accession>A0A545VCQ8</accession>
<dbReference type="PANTHER" id="PTHR36183">
    <property type="entry name" value="BETA-GLUCURONIDASE"/>
    <property type="match status" value="1"/>
</dbReference>